<accession>F8MN00</accession>
<dbReference type="Proteomes" id="UP000008065">
    <property type="component" value="Unassembled WGS sequence"/>
</dbReference>
<feature type="compositionally biased region" description="Basic and acidic residues" evidence="1">
    <location>
        <begin position="1"/>
        <end position="26"/>
    </location>
</feature>
<feature type="region of interest" description="Disordered" evidence="1">
    <location>
        <begin position="1"/>
        <end position="51"/>
    </location>
</feature>
<dbReference type="GeneID" id="20823186"/>
<dbReference type="HOGENOM" id="CLU_3106972_0_0_1"/>
<name>F8MN00_NEUT8</name>
<gene>
    <name evidence="2" type="ORF">NEUTE1DRAFT_117028</name>
</gene>
<dbReference type="EMBL" id="GL891304">
    <property type="protein sequence ID" value="EGO58024.1"/>
    <property type="molecule type" value="Genomic_DNA"/>
</dbReference>
<keyword evidence="3" id="KW-1185">Reference proteome</keyword>
<organism evidence="2 3">
    <name type="scientific">Neurospora tetrasperma (strain FGSC 2508 / ATCC MYA-4615 / P0657)</name>
    <dbReference type="NCBI Taxonomy" id="510951"/>
    <lineage>
        <taxon>Eukaryota</taxon>
        <taxon>Fungi</taxon>
        <taxon>Dikarya</taxon>
        <taxon>Ascomycota</taxon>
        <taxon>Pezizomycotina</taxon>
        <taxon>Sordariomycetes</taxon>
        <taxon>Sordariomycetidae</taxon>
        <taxon>Sordariales</taxon>
        <taxon>Sordariaceae</taxon>
        <taxon>Neurospora</taxon>
    </lineage>
</organism>
<proteinExistence type="predicted"/>
<dbReference type="KEGG" id="nte:NEUTE1DRAFT117028"/>
<evidence type="ECO:0000256" key="1">
    <source>
        <dbReference type="SAM" id="MobiDB-lite"/>
    </source>
</evidence>
<sequence>MIEADDGRGSNNIDNDHNNYHQKDIKTGTIGSMGSAEHLPTLAFAKEKPSL</sequence>
<dbReference type="VEuPathDB" id="FungiDB:NEUTE1DRAFT_117028"/>
<dbReference type="AlphaFoldDB" id="F8MN00"/>
<reference evidence="3" key="1">
    <citation type="journal article" date="2011" name="Genetics">
        <title>Massive changes in genome architecture accompany the transition to self-fertility in the filamentous fungus Neurospora tetrasperma.</title>
        <authorList>
            <person name="Ellison C.E."/>
            <person name="Stajich J.E."/>
            <person name="Jacobson D.J."/>
            <person name="Natvig D.O."/>
            <person name="Lapidus A."/>
            <person name="Foster B."/>
            <person name="Aerts A."/>
            <person name="Riley R."/>
            <person name="Lindquist E.A."/>
            <person name="Grigoriev I.V."/>
            <person name="Taylor J.W."/>
        </authorList>
    </citation>
    <scope>NUCLEOTIDE SEQUENCE [LARGE SCALE GENOMIC DNA]</scope>
    <source>
        <strain evidence="3">FGSC 2508 / P0657</strain>
    </source>
</reference>
<evidence type="ECO:0000313" key="3">
    <source>
        <dbReference type="Proteomes" id="UP000008065"/>
    </source>
</evidence>
<dbReference type="RefSeq" id="XP_009851093.1">
    <property type="nucleotide sequence ID" value="XM_009852791.1"/>
</dbReference>
<protein>
    <submittedName>
        <fullName evidence="2">Uncharacterized protein</fullName>
    </submittedName>
</protein>
<evidence type="ECO:0000313" key="2">
    <source>
        <dbReference type="EMBL" id="EGO58024.1"/>
    </source>
</evidence>